<evidence type="ECO:0000313" key="2">
    <source>
        <dbReference type="EMBL" id="KAF0294827.1"/>
    </source>
</evidence>
<sequence>MGCEYQLRIKLIHKFKNSRKRKAPDSPMLQDQRKAKKCESGKGNGMPGHSPPSAGVDPVETMRLMNKLRQLEKGPEESAEENALMRQLFPERRRLIVDKKRTIADINQ</sequence>
<feature type="compositionally biased region" description="Basic and acidic residues" evidence="1">
    <location>
        <begin position="31"/>
        <end position="40"/>
    </location>
</feature>
<protein>
    <submittedName>
        <fullName evidence="2">Uncharacterized protein</fullName>
    </submittedName>
</protein>
<dbReference type="Proteomes" id="UP000440578">
    <property type="component" value="Unassembled WGS sequence"/>
</dbReference>
<organism evidence="2 3">
    <name type="scientific">Amphibalanus amphitrite</name>
    <name type="common">Striped barnacle</name>
    <name type="synonym">Balanus amphitrite</name>
    <dbReference type="NCBI Taxonomy" id="1232801"/>
    <lineage>
        <taxon>Eukaryota</taxon>
        <taxon>Metazoa</taxon>
        <taxon>Ecdysozoa</taxon>
        <taxon>Arthropoda</taxon>
        <taxon>Crustacea</taxon>
        <taxon>Multicrustacea</taxon>
        <taxon>Cirripedia</taxon>
        <taxon>Thoracica</taxon>
        <taxon>Thoracicalcarea</taxon>
        <taxon>Balanomorpha</taxon>
        <taxon>Balanoidea</taxon>
        <taxon>Balanidae</taxon>
        <taxon>Amphibalaninae</taxon>
        <taxon>Amphibalanus</taxon>
    </lineage>
</organism>
<proteinExistence type="predicted"/>
<gene>
    <name evidence="2" type="ORF">FJT64_007566</name>
</gene>
<evidence type="ECO:0000313" key="3">
    <source>
        <dbReference type="Proteomes" id="UP000440578"/>
    </source>
</evidence>
<dbReference type="EMBL" id="VIIS01001656">
    <property type="protein sequence ID" value="KAF0294827.1"/>
    <property type="molecule type" value="Genomic_DNA"/>
</dbReference>
<evidence type="ECO:0000256" key="1">
    <source>
        <dbReference type="SAM" id="MobiDB-lite"/>
    </source>
</evidence>
<accession>A0A6A4VEK7</accession>
<dbReference type="AlphaFoldDB" id="A0A6A4VEK7"/>
<comment type="caution">
    <text evidence="2">The sequence shown here is derived from an EMBL/GenBank/DDBJ whole genome shotgun (WGS) entry which is preliminary data.</text>
</comment>
<feature type="region of interest" description="Disordered" evidence="1">
    <location>
        <begin position="16"/>
        <end position="58"/>
    </location>
</feature>
<name>A0A6A4VEK7_AMPAM</name>
<reference evidence="2 3" key="1">
    <citation type="submission" date="2019-07" db="EMBL/GenBank/DDBJ databases">
        <title>Draft genome assembly of a fouling barnacle, Amphibalanus amphitrite (Darwin, 1854): The first reference genome for Thecostraca.</title>
        <authorList>
            <person name="Kim W."/>
        </authorList>
    </citation>
    <scope>NUCLEOTIDE SEQUENCE [LARGE SCALE GENOMIC DNA]</scope>
    <source>
        <strain evidence="2">SNU_AA5</strain>
        <tissue evidence="2">Soma without cirri and trophi</tissue>
    </source>
</reference>
<keyword evidence="3" id="KW-1185">Reference proteome</keyword>